<dbReference type="InterPro" id="IPR036950">
    <property type="entry name" value="PBP_transglycosylase"/>
</dbReference>
<dbReference type="Pfam" id="PF00912">
    <property type="entry name" value="Transgly"/>
    <property type="match status" value="1"/>
</dbReference>
<comment type="pathway">
    <text evidence="3">Cell wall biogenesis; peptidoglycan biosynthesis.</text>
</comment>
<name>A0A0R3JWQ3_CALMK</name>
<dbReference type="GO" id="GO:0008955">
    <property type="term" value="F:peptidoglycan glycosyltransferase activity"/>
    <property type="evidence" value="ECO:0007669"/>
    <property type="project" value="UniProtKB-EC"/>
</dbReference>
<evidence type="ECO:0000256" key="10">
    <source>
        <dbReference type="ARBA" id="ARBA00022670"/>
    </source>
</evidence>
<keyword evidence="12" id="KW-0808">Transferase</keyword>
<dbReference type="SUPFAM" id="SSF56601">
    <property type="entry name" value="beta-lactamase/transpeptidase-like"/>
    <property type="match status" value="1"/>
</dbReference>
<keyword evidence="11" id="KW-0328">Glycosyltransferase</keyword>
<evidence type="ECO:0000256" key="18">
    <source>
        <dbReference type="ARBA" id="ARBA00022989"/>
    </source>
</evidence>
<dbReference type="PANTHER" id="PTHR32282:SF33">
    <property type="entry name" value="PEPTIDOGLYCAN GLYCOSYLTRANSFERASE"/>
    <property type="match status" value="1"/>
</dbReference>
<reference evidence="30 31" key="1">
    <citation type="submission" date="2015-09" db="EMBL/GenBank/DDBJ databases">
        <title>Draft genome sequence of a Caloramator mitchellensis, a moderate thermophile from the Great Artesian Basin of Australia.</title>
        <authorList>
            <person name="Patel B.K."/>
        </authorList>
    </citation>
    <scope>NUCLEOTIDE SEQUENCE [LARGE SCALE GENOMIC DNA]</scope>
    <source>
        <strain evidence="30 31">VF08</strain>
    </source>
</reference>
<evidence type="ECO:0000256" key="13">
    <source>
        <dbReference type="ARBA" id="ARBA00022692"/>
    </source>
</evidence>
<keyword evidence="19" id="KW-0472">Membrane</keyword>
<keyword evidence="17" id="KW-0573">Peptidoglycan synthesis</keyword>
<evidence type="ECO:0000256" key="25">
    <source>
        <dbReference type="ARBA" id="ARBA00049902"/>
    </source>
</evidence>
<feature type="domain" description="Glycosyl transferase family 51" evidence="29">
    <location>
        <begin position="66"/>
        <end position="246"/>
    </location>
</feature>
<dbReference type="Proteomes" id="UP000052015">
    <property type="component" value="Unassembled WGS sequence"/>
</dbReference>
<keyword evidence="16" id="KW-0735">Signal-anchor</keyword>
<evidence type="ECO:0000256" key="24">
    <source>
        <dbReference type="ARBA" id="ARBA00044770"/>
    </source>
</evidence>
<keyword evidence="18" id="KW-1133">Transmembrane helix</keyword>
<evidence type="ECO:0000256" key="19">
    <source>
        <dbReference type="ARBA" id="ARBA00023136"/>
    </source>
</evidence>
<keyword evidence="9" id="KW-0121">Carboxypeptidase</keyword>
<dbReference type="EC" id="2.4.99.28" evidence="24"/>
<dbReference type="InterPro" id="IPR050396">
    <property type="entry name" value="Glycosyltr_51/Transpeptidase"/>
</dbReference>
<evidence type="ECO:0000256" key="23">
    <source>
        <dbReference type="ARBA" id="ARBA00034000"/>
    </source>
</evidence>
<dbReference type="EMBL" id="LKHP01000003">
    <property type="protein sequence ID" value="KRQ87482.1"/>
    <property type="molecule type" value="Genomic_DNA"/>
</dbReference>
<comment type="similarity">
    <text evidence="5">In the N-terminal section; belongs to the glycosyltransferase 51 family.</text>
</comment>
<keyword evidence="21" id="KW-0511">Multifunctional enzyme</keyword>
<feature type="region of interest" description="Disordered" evidence="27">
    <location>
        <begin position="752"/>
        <end position="789"/>
    </location>
</feature>
<dbReference type="STRING" id="908809.ABG79_00820"/>
<dbReference type="PANTHER" id="PTHR32282">
    <property type="entry name" value="BINDING PROTEIN TRANSPEPTIDASE, PUTATIVE-RELATED"/>
    <property type="match status" value="1"/>
</dbReference>
<feature type="compositionally biased region" description="Low complexity" evidence="27">
    <location>
        <begin position="762"/>
        <end position="789"/>
    </location>
</feature>
<dbReference type="GO" id="GO:0006508">
    <property type="term" value="P:proteolysis"/>
    <property type="evidence" value="ECO:0007669"/>
    <property type="project" value="UniProtKB-KW"/>
</dbReference>
<evidence type="ECO:0000256" key="16">
    <source>
        <dbReference type="ARBA" id="ARBA00022968"/>
    </source>
</evidence>
<evidence type="ECO:0000256" key="15">
    <source>
        <dbReference type="ARBA" id="ARBA00022960"/>
    </source>
</evidence>
<dbReference type="GO" id="GO:0009002">
    <property type="term" value="F:serine-type D-Ala-D-Ala carboxypeptidase activity"/>
    <property type="evidence" value="ECO:0007669"/>
    <property type="project" value="UniProtKB-EC"/>
</dbReference>
<evidence type="ECO:0000256" key="12">
    <source>
        <dbReference type="ARBA" id="ARBA00022679"/>
    </source>
</evidence>
<evidence type="ECO:0000256" key="8">
    <source>
        <dbReference type="ARBA" id="ARBA00022475"/>
    </source>
</evidence>
<evidence type="ECO:0000256" key="26">
    <source>
        <dbReference type="ARBA" id="ARBA00060592"/>
    </source>
</evidence>
<dbReference type="NCBIfam" id="TIGR02074">
    <property type="entry name" value="PBP_1a_fam"/>
    <property type="match status" value="1"/>
</dbReference>
<evidence type="ECO:0000256" key="2">
    <source>
        <dbReference type="ARBA" id="ARBA00004401"/>
    </source>
</evidence>
<evidence type="ECO:0000256" key="14">
    <source>
        <dbReference type="ARBA" id="ARBA00022801"/>
    </source>
</evidence>
<dbReference type="GO" id="GO:0005886">
    <property type="term" value="C:plasma membrane"/>
    <property type="evidence" value="ECO:0007669"/>
    <property type="project" value="UniProtKB-SubCell"/>
</dbReference>
<evidence type="ECO:0000256" key="7">
    <source>
        <dbReference type="ARBA" id="ARBA00018638"/>
    </source>
</evidence>
<sequence>MSERKKSKKKKRGILNILVLAILLITLFVGAAGIGVALAVVKSAPDIDANILDNLKQSSKIYDKDGNFIEDFSDIQNRTIVQYKKIPKHLRDAFVAIEDERFWTHHGIDPKRIIGAVWHDIKTMSREQGGSTITQQLIKNIALSPKKDITRKLQEWYLAIQLERKLSKEQILEAYLNTIYLGGSAYGVQAAANYYFGKDVQELTIGESALIAGLTQSPYKYYPYSKKNQENPQVYLNRQKTVLNKMLEHKYITQEEYDQALKQKLVFKTKEQANTMKYQWFIEPAIDQIAQELSDKLGITESEAKQRLRTGGYNIYLTIDTKIQDAAESVLNDETYFKQFKLKAYSSDGKSEPVVQPQAAAVIMDYHNGEVRAIVGGRGPHPLRSLNRATEVKRQPGSSIKPLAVYAPAIDTKVATAGTVIEDSPFSSELSAAYGGWEPDNYDKTYRGYLTVREAITRSINVVAAKLLTQVGIGTSVDYLQNKFHLSTITKSDKYIAPLSLGGLTEGVLPIEMAAAYGVFGNQGVYSEPILYTKVTDKYNNVVLEKTSKQSPSISKQAAYIMISMMKDVTTKPYGTGNRARFGSMPVAGKTGTSSDSTNVWFSGLTPYYSGSIWIGHDKPNTSIPSLKSSLAAKIWGDIMKKAHEGLKVVDFEKPTGLVTAQICLDSGKVPSDLCSKDPRGSRVVTEMFIEGTQPVEICDVHITADIDTRNGKLATDTTPSQYRSTKVFIKRDYTPSKPLLDQKYVVPNDFSNIVDAPTGETNNEGQTDGQNNEQNNEQSNGNTTPPSN</sequence>
<evidence type="ECO:0000256" key="17">
    <source>
        <dbReference type="ARBA" id="ARBA00022984"/>
    </source>
</evidence>
<evidence type="ECO:0000313" key="31">
    <source>
        <dbReference type="Proteomes" id="UP000052015"/>
    </source>
</evidence>
<protein>
    <recommendedName>
        <fullName evidence="7">Penicillin-binding protein 1A</fullName>
        <ecNumber evidence="24">2.4.99.28</ecNumber>
        <ecNumber evidence="6">3.4.16.4</ecNumber>
    </recommendedName>
</protein>
<keyword evidence="15" id="KW-0133">Cell shape</keyword>
<dbReference type="SUPFAM" id="SSF53955">
    <property type="entry name" value="Lysozyme-like"/>
    <property type="match status" value="1"/>
</dbReference>
<evidence type="ECO:0000256" key="11">
    <source>
        <dbReference type="ARBA" id="ARBA00022676"/>
    </source>
</evidence>
<gene>
    <name evidence="30" type="primary">ponA</name>
    <name evidence="30" type="ORF">ABG79_00820</name>
</gene>
<evidence type="ECO:0000256" key="27">
    <source>
        <dbReference type="SAM" id="MobiDB-lite"/>
    </source>
</evidence>
<dbReference type="OrthoDB" id="9766909at2"/>
<dbReference type="Gene3D" id="3.40.710.10">
    <property type="entry name" value="DD-peptidase/beta-lactamase superfamily"/>
    <property type="match status" value="1"/>
</dbReference>
<dbReference type="InterPro" id="IPR001264">
    <property type="entry name" value="Glyco_trans_51"/>
</dbReference>
<feature type="domain" description="Penicillin-binding protein transpeptidase" evidence="28">
    <location>
        <begin position="360"/>
        <end position="612"/>
    </location>
</feature>
<comment type="function">
    <text evidence="1">Cell wall formation. Synthesis of cross-linked peptidoglycan from the lipid intermediates. The enzyme has a penicillin-insensitive transglycosylase N-terminal domain (formation of linear glycan strands) and a penicillin-sensitive transpeptidase C-terminal domain (cross-linking of the peptide subunits).</text>
</comment>
<organism evidence="30 31">
    <name type="scientific">Caloramator mitchellensis</name>
    <dbReference type="NCBI Taxonomy" id="908809"/>
    <lineage>
        <taxon>Bacteria</taxon>
        <taxon>Bacillati</taxon>
        <taxon>Bacillota</taxon>
        <taxon>Clostridia</taxon>
        <taxon>Eubacteriales</taxon>
        <taxon>Clostridiaceae</taxon>
        <taxon>Caloramator</taxon>
    </lineage>
</organism>
<comment type="similarity">
    <text evidence="4">In the C-terminal section; belongs to the transpeptidase family.</text>
</comment>
<comment type="pathway">
    <text evidence="26">Glycan biosynthesis.</text>
</comment>
<dbReference type="PATRIC" id="fig|908809.3.peg.829"/>
<comment type="caution">
    <text evidence="30">The sequence shown here is derived from an EMBL/GenBank/DDBJ whole genome shotgun (WGS) entry which is preliminary data.</text>
</comment>
<dbReference type="InterPro" id="IPR012338">
    <property type="entry name" value="Beta-lactam/transpept-like"/>
</dbReference>
<dbReference type="GO" id="GO:0009252">
    <property type="term" value="P:peptidoglycan biosynthetic process"/>
    <property type="evidence" value="ECO:0007669"/>
    <property type="project" value="UniProtKB-UniPathway"/>
</dbReference>
<evidence type="ECO:0000256" key="1">
    <source>
        <dbReference type="ARBA" id="ARBA00002624"/>
    </source>
</evidence>
<comment type="catalytic activity">
    <reaction evidence="23">
        <text>Preferential cleavage: (Ac)2-L-Lys-D-Ala-|-D-Ala. Also transpeptidation of peptidyl-alanyl moieties that are N-acyl substituents of D-alanine.</text>
        <dbReference type="EC" id="3.4.16.4"/>
    </reaction>
</comment>
<dbReference type="FunFam" id="1.10.3810.10:FF:000001">
    <property type="entry name" value="Penicillin-binding protein 1A"/>
    <property type="match status" value="1"/>
</dbReference>
<accession>A0A0R3JWQ3</accession>
<dbReference type="EC" id="3.4.16.4" evidence="6"/>
<evidence type="ECO:0000256" key="3">
    <source>
        <dbReference type="ARBA" id="ARBA00004752"/>
    </source>
</evidence>
<dbReference type="Pfam" id="PF00905">
    <property type="entry name" value="Transpeptidase"/>
    <property type="match status" value="1"/>
</dbReference>
<evidence type="ECO:0000259" key="29">
    <source>
        <dbReference type="Pfam" id="PF00912"/>
    </source>
</evidence>
<comment type="catalytic activity">
    <reaction evidence="25">
        <text>[GlcNAc-(1-&gt;4)-Mur2Ac(oyl-L-Ala-gamma-D-Glu-L-Lys-D-Ala-D-Ala)](n)-di-trans,octa-cis-undecaprenyl diphosphate + beta-D-GlcNAc-(1-&gt;4)-Mur2Ac(oyl-L-Ala-gamma-D-Glu-L-Lys-D-Ala-D-Ala)-di-trans,octa-cis-undecaprenyl diphosphate = [GlcNAc-(1-&gt;4)-Mur2Ac(oyl-L-Ala-gamma-D-Glu-L-Lys-D-Ala-D-Ala)](n+1)-di-trans,octa-cis-undecaprenyl diphosphate + di-trans,octa-cis-undecaprenyl diphosphate + H(+)</text>
        <dbReference type="Rhea" id="RHEA:23708"/>
        <dbReference type="Rhea" id="RHEA-COMP:9602"/>
        <dbReference type="Rhea" id="RHEA-COMP:9603"/>
        <dbReference type="ChEBI" id="CHEBI:15378"/>
        <dbReference type="ChEBI" id="CHEBI:58405"/>
        <dbReference type="ChEBI" id="CHEBI:60033"/>
        <dbReference type="ChEBI" id="CHEBI:78435"/>
        <dbReference type="EC" id="2.4.99.28"/>
    </reaction>
</comment>
<dbReference type="AlphaFoldDB" id="A0A0R3JWQ3"/>
<keyword evidence="31" id="KW-1185">Reference proteome</keyword>
<evidence type="ECO:0000256" key="21">
    <source>
        <dbReference type="ARBA" id="ARBA00023268"/>
    </source>
</evidence>
<keyword evidence="14" id="KW-0378">Hydrolase</keyword>
<evidence type="ECO:0000259" key="28">
    <source>
        <dbReference type="Pfam" id="PF00905"/>
    </source>
</evidence>
<evidence type="ECO:0000256" key="20">
    <source>
        <dbReference type="ARBA" id="ARBA00023251"/>
    </source>
</evidence>
<dbReference type="GO" id="GO:0071555">
    <property type="term" value="P:cell wall organization"/>
    <property type="evidence" value="ECO:0007669"/>
    <property type="project" value="UniProtKB-KW"/>
</dbReference>
<dbReference type="InterPro" id="IPR001460">
    <property type="entry name" value="PCN-bd_Tpept"/>
</dbReference>
<comment type="subcellular location">
    <subcellularLocation>
        <location evidence="2">Cell membrane</location>
        <topology evidence="2">Single-pass type II membrane protein</topology>
    </subcellularLocation>
</comment>
<dbReference type="UniPathway" id="UPA00219"/>
<dbReference type="Gene3D" id="1.10.3810.10">
    <property type="entry name" value="Biosynthetic peptidoglycan transglycosylase-like"/>
    <property type="match status" value="1"/>
</dbReference>
<dbReference type="InterPro" id="IPR023346">
    <property type="entry name" value="Lysozyme-like_dom_sf"/>
</dbReference>
<dbReference type="GO" id="GO:0008360">
    <property type="term" value="P:regulation of cell shape"/>
    <property type="evidence" value="ECO:0007669"/>
    <property type="project" value="UniProtKB-KW"/>
</dbReference>
<evidence type="ECO:0000256" key="5">
    <source>
        <dbReference type="ARBA" id="ARBA00007739"/>
    </source>
</evidence>
<evidence type="ECO:0000256" key="22">
    <source>
        <dbReference type="ARBA" id="ARBA00023316"/>
    </source>
</evidence>
<dbReference type="GO" id="GO:0008658">
    <property type="term" value="F:penicillin binding"/>
    <property type="evidence" value="ECO:0007669"/>
    <property type="project" value="InterPro"/>
</dbReference>
<keyword evidence="22" id="KW-0961">Cell wall biogenesis/degradation</keyword>
<keyword evidence="10" id="KW-0645">Protease</keyword>
<evidence type="ECO:0000256" key="9">
    <source>
        <dbReference type="ARBA" id="ARBA00022645"/>
    </source>
</evidence>
<keyword evidence="13" id="KW-0812">Transmembrane</keyword>
<keyword evidence="8" id="KW-1003">Cell membrane</keyword>
<evidence type="ECO:0000256" key="6">
    <source>
        <dbReference type="ARBA" id="ARBA00012448"/>
    </source>
</evidence>
<dbReference type="GO" id="GO:0046677">
    <property type="term" value="P:response to antibiotic"/>
    <property type="evidence" value="ECO:0007669"/>
    <property type="project" value="UniProtKB-KW"/>
</dbReference>
<proteinExistence type="inferred from homology"/>
<keyword evidence="20" id="KW-0046">Antibiotic resistance</keyword>
<dbReference type="RefSeq" id="WP_057977379.1">
    <property type="nucleotide sequence ID" value="NZ_LKHP01000003.1"/>
</dbReference>
<evidence type="ECO:0000313" key="30">
    <source>
        <dbReference type="EMBL" id="KRQ87482.1"/>
    </source>
</evidence>
<evidence type="ECO:0000256" key="4">
    <source>
        <dbReference type="ARBA" id="ARBA00007090"/>
    </source>
</evidence>